<dbReference type="InterPro" id="IPR019301">
    <property type="entry name" value="Flagellar_prot_FlgJ_N"/>
</dbReference>
<evidence type="ECO:0000313" key="3">
    <source>
        <dbReference type="Proteomes" id="UP000284605"/>
    </source>
</evidence>
<name>A0A418WAQ2_9PROT</name>
<gene>
    <name evidence="2" type="ORF">D3874_08740</name>
</gene>
<accession>A0A418WAQ2</accession>
<dbReference type="EMBL" id="QYUK01000011">
    <property type="protein sequence ID" value="RJF87100.1"/>
    <property type="molecule type" value="Genomic_DNA"/>
</dbReference>
<dbReference type="RefSeq" id="WP_119777744.1">
    <property type="nucleotide sequence ID" value="NZ_QYUK01000011.1"/>
</dbReference>
<reference evidence="2 3" key="1">
    <citation type="submission" date="2018-09" db="EMBL/GenBank/DDBJ databases">
        <authorList>
            <person name="Zhu H."/>
        </authorList>
    </citation>
    <scope>NUCLEOTIDE SEQUENCE [LARGE SCALE GENOMIC DNA]</scope>
    <source>
        <strain evidence="2 3">K1W22B-8</strain>
    </source>
</reference>
<organism evidence="2 3">
    <name type="scientific">Oleomonas cavernae</name>
    <dbReference type="NCBI Taxonomy" id="2320859"/>
    <lineage>
        <taxon>Bacteria</taxon>
        <taxon>Pseudomonadati</taxon>
        <taxon>Pseudomonadota</taxon>
        <taxon>Alphaproteobacteria</taxon>
        <taxon>Acetobacterales</taxon>
        <taxon>Acetobacteraceae</taxon>
        <taxon>Oleomonas</taxon>
    </lineage>
</organism>
<dbReference type="OrthoDB" id="7862954at2"/>
<dbReference type="AlphaFoldDB" id="A0A418WAQ2"/>
<proteinExistence type="predicted"/>
<evidence type="ECO:0000259" key="1">
    <source>
        <dbReference type="Pfam" id="PF10135"/>
    </source>
</evidence>
<sequence>MSTLADPVTVAYPAYKALPAVPAKLKASAQDFEAMVLSEMMSPMFAGLKTDGPFGGGQGEEAFRGFLTQEYGKAIAARGGIGVADMLIRSLMVTQEIPHGQ</sequence>
<dbReference type="Proteomes" id="UP000284605">
    <property type="component" value="Unassembled WGS sequence"/>
</dbReference>
<evidence type="ECO:0000313" key="2">
    <source>
        <dbReference type="EMBL" id="RJF87100.1"/>
    </source>
</evidence>
<dbReference type="Pfam" id="PF10135">
    <property type="entry name" value="Rod-binding"/>
    <property type="match status" value="1"/>
</dbReference>
<keyword evidence="3" id="KW-1185">Reference proteome</keyword>
<feature type="domain" description="Flagellar protein FlgJ N-terminal" evidence="1">
    <location>
        <begin position="44"/>
        <end position="89"/>
    </location>
</feature>
<protein>
    <recommendedName>
        <fullName evidence="1">Flagellar protein FlgJ N-terminal domain-containing protein</fullName>
    </recommendedName>
</protein>
<comment type="caution">
    <text evidence="2">The sequence shown here is derived from an EMBL/GenBank/DDBJ whole genome shotgun (WGS) entry which is preliminary data.</text>
</comment>